<proteinExistence type="predicted"/>
<sequence length="28" mass="3052">EPPRGSDLMLVDGAGRLLCLPRLTRITT</sequence>
<feature type="non-terminal residue" evidence="1">
    <location>
        <position position="1"/>
    </location>
</feature>
<name>A0A6J4UQQ3_9BACT</name>
<protein>
    <submittedName>
        <fullName evidence="1">Uncharacterized protein</fullName>
    </submittedName>
</protein>
<dbReference type="EMBL" id="CADCWM010000361">
    <property type="protein sequence ID" value="CAA9555060.1"/>
    <property type="molecule type" value="Genomic_DNA"/>
</dbReference>
<organism evidence="1">
    <name type="scientific">uncultured Thermomicrobiales bacterium</name>
    <dbReference type="NCBI Taxonomy" id="1645740"/>
    <lineage>
        <taxon>Bacteria</taxon>
        <taxon>Pseudomonadati</taxon>
        <taxon>Thermomicrobiota</taxon>
        <taxon>Thermomicrobia</taxon>
        <taxon>Thermomicrobiales</taxon>
        <taxon>environmental samples</taxon>
    </lineage>
</organism>
<dbReference type="AlphaFoldDB" id="A0A6J4UQQ3"/>
<reference evidence="1" key="1">
    <citation type="submission" date="2020-02" db="EMBL/GenBank/DDBJ databases">
        <authorList>
            <person name="Meier V. D."/>
        </authorList>
    </citation>
    <scope>NUCLEOTIDE SEQUENCE</scope>
    <source>
        <strain evidence="1">AVDCRST_MAG88</strain>
    </source>
</reference>
<gene>
    <name evidence="1" type="ORF">AVDCRST_MAG88-1044</name>
</gene>
<evidence type="ECO:0000313" key="1">
    <source>
        <dbReference type="EMBL" id="CAA9555060.1"/>
    </source>
</evidence>
<accession>A0A6J4UQQ3</accession>